<dbReference type="Pfam" id="PF00356">
    <property type="entry name" value="LacI"/>
    <property type="match status" value="1"/>
</dbReference>
<dbReference type="GO" id="GO:0003700">
    <property type="term" value="F:DNA-binding transcription factor activity"/>
    <property type="evidence" value="ECO:0007669"/>
    <property type="project" value="TreeGrafter"/>
</dbReference>
<evidence type="ECO:0000313" key="6">
    <source>
        <dbReference type="Proteomes" id="UP000014541"/>
    </source>
</evidence>
<dbReference type="InterPro" id="IPR000843">
    <property type="entry name" value="HTH_LacI"/>
</dbReference>
<dbReference type="InterPro" id="IPR028082">
    <property type="entry name" value="Peripla_BP_I"/>
</dbReference>
<gene>
    <name evidence="5" type="ORF">HMPREF9194_01773</name>
</gene>
<dbReference type="AlphaFoldDB" id="S3KGS3"/>
<dbReference type="Gene3D" id="1.10.260.40">
    <property type="entry name" value="lambda repressor-like DNA-binding domains"/>
    <property type="match status" value="1"/>
</dbReference>
<dbReference type="RefSeq" id="WP_016526036.1">
    <property type="nucleotide sequence ID" value="NZ_KE332518.1"/>
</dbReference>
<evidence type="ECO:0000256" key="3">
    <source>
        <dbReference type="ARBA" id="ARBA00023163"/>
    </source>
</evidence>
<comment type="caution">
    <text evidence="5">The sequence shown here is derived from an EMBL/GenBank/DDBJ whole genome shotgun (WGS) entry which is preliminary data.</text>
</comment>
<dbReference type="SUPFAM" id="SSF53822">
    <property type="entry name" value="Periplasmic binding protein-like I"/>
    <property type="match status" value="1"/>
</dbReference>
<dbReference type="GO" id="GO:0000976">
    <property type="term" value="F:transcription cis-regulatory region binding"/>
    <property type="evidence" value="ECO:0007669"/>
    <property type="project" value="TreeGrafter"/>
</dbReference>
<dbReference type="Gene3D" id="3.40.50.2300">
    <property type="match status" value="2"/>
</dbReference>
<name>S3KGS3_TREMA</name>
<organism evidence="5 6">
    <name type="scientific">Treponema maltophilum ATCC 51939</name>
    <dbReference type="NCBI Taxonomy" id="1125699"/>
    <lineage>
        <taxon>Bacteria</taxon>
        <taxon>Pseudomonadati</taxon>
        <taxon>Spirochaetota</taxon>
        <taxon>Spirochaetia</taxon>
        <taxon>Spirochaetales</taxon>
        <taxon>Treponemataceae</taxon>
        <taxon>Treponema</taxon>
    </lineage>
</organism>
<evidence type="ECO:0000256" key="1">
    <source>
        <dbReference type="ARBA" id="ARBA00023015"/>
    </source>
</evidence>
<evidence type="ECO:0000256" key="2">
    <source>
        <dbReference type="ARBA" id="ARBA00023125"/>
    </source>
</evidence>
<dbReference type="SMART" id="SM00354">
    <property type="entry name" value="HTH_LACI"/>
    <property type="match status" value="1"/>
</dbReference>
<dbReference type="CDD" id="cd01392">
    <property type="entry name" value="HTH_LacI"/>
    <property type="match status" value="1"/>
</dbReference>
<dbReference type="eggNOG" id="COG1609">
    <property type="taxonomic scope" value="Bacteria"/>
</dbReference>
<feature type="domain" description="HTH lacI-type" evidence="4">
    <location>
        <begin position="3"/>
        <end position="57"/>
    </location>
</feature>
<dbReference type="SUPFAM" id="SSF47413">
    <property type="entry name" value="lambda repressor-like DNA-binding domains"/>
    <property type="match status" value="1"/>
</dbReference>
<keyword evidence="2" id="KW-0238">DNA-binding</keyword>
<proteinExistence type="predicted"/>
<dbReference type="OrthoDB" id="9799345at2"/>
<accession>S3KGS3</accession>
<keyword evidence="3" id="KW-0804">Transcription</keyword>
<dbReference type="PANTHER" id="PTHR30146">
    <property type="entry name" value="LACI-RELATED TRANSCRIPTIONAL REPRESSOR"/>
    <property type="match status" value="1"/>
</dbReference>
<reference evidence="5 6" key="1">
    <citation type="submission" date="2013-04" db="EMBL/GenBank/DDBJ databases">
        <title>The Genome Sequence of Treponema maltophilum ATCC 51939.</title>
        <authorList>
            <consortium name="The Broad Institute Genomics Platform"/>
            <person name="Earl A."/>
            <person name="Ward D."/>
            <person name="Feldgarden M."/>
            <person name="Gevers D."/>
            <person name="Leonetti C."/>
            <person name="Blanton J.M."/>
            <person name="Dewhirst F.E."/>
            <person name="Izard J."/>
            <person name="Walker B."/>
            <person name="Young S."/>
            <person name="Zeng Q."/>
            <person name="Gargeya S."/>
            <person name="Fitzgerald M."/>
            <person name="Haas B."/>
            <person name="Abouelleil A."/>
            <person name="Allen A.W."/>
            <person name="Alvarado L."/>
            <person name="Arachchi H.M."/>
            <person name="Berlin A.M."/>
            <person name="Chapman S.B."/>
            <person name="Gainer-Dewar J."/>
            <person name="Goldberg J."/>
            <person name="Griggs A."/>
            <person name="Gujja S."/>
            <person name="Hansen M."/>
            <person name="Howarth C."/>
            <person name="Imamovic A."/>
            <person name="Ireland A."/>
            <person name="Larimer J."/>
            <person name="McCowan C."/>
            <person name="Murphy C."/>
            <person name="Pearson M."/>
            <person name="Poon T.W."/>
            <person name="Priest M."/>
            <person name="Roberts A."/>
            <person name="Saif S."/>
            <person name="Shea T."/>
            <person name="Sisk P."/>
            <person name="Sykes S."/>
            <person name="Wortman J."/>
            <person name="Nusbaum C."/>
            <person name="Birren B."/>
        </authorList>
    </citation>
    <scope>NUCLEOTIDE SEQUENCE [LARGE SCALE GENOMIC DNA]</scope>
    <source>
        <strain evidence="5 6">ATCC 51939</strain>
    </source>
</reference>
<dbReference type="InterPro" id="IPR010982">
    <property type="entry name" value="Lambda_DNA-bd_dom_sf"/>
</dbReference>
<dbReference type="Pfam" id="PF13377">
    <property type="entry name" value="Peripla_BP_3"/>
    <property type="match status" value="1"/>
</dbReference>
<dbReference type="CDD" id="cd06267">
    <property type="entry name" value="PBP1_LacI_sugar_binding-like"/>
    <property type="match status" value="1"/>
</dbReference>
<dbReference type="HOGENOM" id="CLU_037628_6_0_12"/>
<dbReference type="PROSITE" id="PS50932">
    <property type="entry name" value="HTH_LACI_2"/>
    <property type="match status" value="1"/>
</dbReference>
<dbReference type="EMBL" id="ATFF01000006">
    <property type="protein sequence ID" value="EPF31427.1"/>
    <property type="molecule type" value="Genomic_DNA"/>
</dbReference>
<keyword evidence="6" id="KW-1185">Reference proteome</keyword>
<protein>
    <recommendedName>
        <fullName evidence="4">HTH lacI-type domain-containing protein</fullName>
    </recommendedName>
</protein>
<sequence length="331" mass="36451">MRSTILDVAHICGYSKATVSRAFANPEMVCETTKKAVYDAAKRLNYTPDAIARAMARKRTDNIGFIIYEKQYPVILNPFYSQVFDAVLQTATENGYSVFISSDRDLRLPNGEIYMKKHLDGAIIAGQTDEATIQSFRAQGIPIVILNNIVDANELLCVTAAHYCGAVRAVEYLLKTGRRRIALLSGRFSPHIYKSRRKGYTDVLAKNNIPIDSAIIADIEPTVQHAFDCASAMLSMPKPPQAFFCTNDTIAVGAVKACLRKGVRIPDDAAIIGFDDSEISRIIEPELTTVKIDTHAMGRLAASRLFDLINGKSAFTHVIETETELVIRGTA</sequence>
<evidence type="ECO:0000313" key="5">
    <source>
        <dbReference type="EMBL" id="EPF31427.1"/>
    </source>
</evidence>
<keyword evidence="1" id="KW-0805">Transcription regulation</keyword>
<dbReference type="STRING" id="1125699.HMPREF9194_01773"/>
<dbReference type="InterPro" id="IPR046335">
    <property type="entry name" value="LacI/GalR-like_sensor"/>
</dbReference>
<dbReference type="PATRIC" id="fig|1125699.3.peg.1789"/>
<dbReference type="Proteomes" id="UP000014541">
    <property type="component" value="Unassembled WGS sequence"/>
</dbReference>
<dbReference type="PANTHER" id="PTHR30146:SF109">
    <property type="entry name" value="HTH-TYPE TRANSCRIPTIONAL REGULATOR GALS"/>
    <property type="match status" value="1"/>
</dbReference>
<evidence type="ECO:0000259" key="4">
    <source>
        <dbReference type="PROSITE" id="PS50932"/>
    </source>
</evidence>